<dbReference type="HOGENOM" id="CLU_2902963_0_0_12"/>
<dbReference type="OrthoDB" id="365432at2"/>
<accession>F8EXY9</accession>
<dbReference type="RefSeq" id="WP_013969928.1">
    <property type="nucleotide sequence ID" value="NC_015732.1"/>
</dbReference>
<dbReference type="KEGG" id="scd:Spica_2548"/>
<dbReference type="Proteomes" id="UP000000503">
    <property type="component" value="Chromosome"/>
</dbReference>
<dbReference type="AlphaFoldDB" id="F8EXY9"/>
<name>F8EXY9_GRAC1</name>
<dbReference type="EMBL" id="CP002868">
    <property type="protein sequence ID" value="AEJ20650.1"/>
    <property type="molecule type" value="Genomic_DNA"/>
</dbReference>
<evidence type="ECO:0000313" key="1">
    <source>
        <dbReference type="EMBL" id="AEJ20650.1"/>
    </source>
</evidence>
<organism evidence="1 2">
    <name type="scientific">Gracilinema caldarium (strain ATCC 51460 / DSM 7334 / H1)</name>
    <name type="common">Treponema caldarium</name>
    <dbReference type="NCBI Taxonomy" id="744872"/>
    <lineage>
        <taxon>Bacteria</taxon>
        <taxon>Pseudomonadati</taxon>
        <taxon>Spirochaetota</taxon>
        <taxon>Spirochaetia</taxon>
        <taxon>Spirochaetales</taxon>
        <taxon>Breznakiellaceae</taxon>
        <taxon>Gracilinema</taxon>
    </lineage>
</organism>
<proteinExistence type="predicted"/>
<evidence type="ECO:0000313" key="2">
    <source>
        <dbReference type="Proteomes" id="UP000000503"/>
    </source>
</evidence>
<gene>
    <name evidence="1" type="ordered locus">Spica_2548</name>
</gene>
<protein>
    <submittedName>
        <fullName evidence="1">Uncharacterized protein</fullName>
    </submittedName>
</protein>
<keyword evidence="2" id="KW-1185">Reference proteome</keyword>
<sequence length="62" mass="7308">MKAAYYQAYFNCQRYNHYKGETPLELVRETYPELHSEALKMKPVILDNVLIQYKAELAQLVA</sequence>
<reference evidence="2" key="1">
    <citation type="journal article" date="2013" name="Stand. Genomic Sci.">
        <title>Genome sequence of the thermophilic fresh-water bacterium Spirochaeta caldaria type strain (H1(T)), reclassification of Spirochaeta caldaria, Spirochaeta stenostrepta, and Spirochaeta zuelzerae in the genus Treponema as Treponema caldaria comb. nov., Treponema stenostrepta comb. nov., and Treponema zuelzerae comb. nov., and emendation of the genus Treponema.</title>
        <authorList>
            <person name="Abt B."/>
            <person name="Goker M."/>
            <person name="Scheuner C."/>
            <person name="Han C."/>
            <person name="Lu M."/>
            <person name="Misra M."/>
            <person name="Lapidus A."/>
            <person name="Nolan M."/>
            <person name="Lucas S."/>
            <person name="Hammon N."/>
            <person name="Deshpande S."/>
            <person name="Cheng J.F."/>
            <person name="Tapia R."/>
            <person name="Goodwin L.A."/>
            <person name="Pitluck S."/>
            <person name="Liolios K."/>
            <person name="Pagani I."/>
            <person name="Ivanova N."/>
            <person name="Mavromatis K."/>
            <person name="Mikhailova N."/>
            <person name="Huntemann M."/>
            <person name="Pati A."/>
            <person name="Chen A."/>
            <person name="Palaniappan K."/>
            <person name="Land M."/>
            <person name="Hauser L."/>
            <person name="Jeffries C.D."/>
            <person name="Rohde M."/>
            <person name="Spring S."/>
            <person name="Gronow S."/>
            <person name="Detter J.C."/>
            <person name="Bristow J."/>
            <person name="Eisen J.A."/>
            <person name="Markowitz V."/>
            <person name="Hugenholtz P."/>
            <person name="Kyrpides N.C."/>
            <person name="Woyke T."/>
            <person name="Klenk H.P."/>
        </authorList>
    </citation>
    <scope>NUCLEOTIDE SEQUENCE</scope>
    <source>
        <strain evidence="2">ATCC 51460 / DSM 7334 / H1</strain>
    </source>
</reference>